<evidence type="ECO:0000313" key="2">
    <source>
        <dbReference type="Proteomes" id="UP000193553"/>
    </source>
</evidence>
<organism evidence="1 2">
    <name type="scientific">Bradyrhizobium canariense</name>
    <dbReference type="NCBI Taxonomy" id="255045"/>
    <lineage>
        <taxon>Bacteria</taxon>
        <taxon>Pseudomonadati</taxon>
        <taxon>Pseudomonadota</taxon>
        <taxon>Alphaproteobacteria</taxon>
        <taxon>Hyphomicrobiales</taxon>
        <taxon>Nitrobacteraceae</taxon>
        <taxon>Bradyrhizobium</taxon>
    </lineage>
</organism>
<dbReference type="Proteomes" id="UP000193553">
    <property type="component" value="Unassembled WGS sequence"/>
</dbReference>
<proteinExistence type="predicted"/>
<dbReference type="RefSeq" id="WP_085359744.1">
    <property type="nucleotide sequence ID" value="NZ_NAFD01000183.1"/>
</dbReference>
<comment type="caution">
    <text evidence="1">The sequence shown here is derived from an EMBL/GenBank/DDBJ whole genome shotgun (WGS) entry which is preliminary data.</text>
</comment>
<sequence length="135" mass="14494">MSGKEINRHYMQDVQFEMLVHTPGDPAEPCIVVQGVTEHVYLPVSKLSWFDWRVVCLLDGASEQIGGPTERIKRLDAIAPQSLDITRTGDGKVAVIVDYGHPTQLVVTLEPEVASGLGASLIAAGSDASATSTKH</sequence>
<name>A0A1X3GJI9_9BRAD</name>
<evidence type="ECO:0000313" key="1">
    <source>
        <dbReference type="EMBL" id="OSJ12454.1"/>
    </source>
</evidence>
<dbReference type="AlphaFoldDB" id="A0A1X3GJI9"/>
<protein>
    <submittedName>
        <fullName evidence="1">Uncharacterized protein</fullName>
    </submittedName>
</protein>
<dbReference type="EMBL" id="NAFI01000166">
    <property type="protein sequence ID" value="OSJ12454.1"/>
    <property type="molecule type" value="Genomic_DNA"/>
</dbReference>
<accession>A0A1X3GJI9</accession>
<gene>
    <name evidence="1" type="ORF">BSZ18_13080</name>
</gene>
<dbReference type="OrthoDB" id="9968138at2"/>
<reference evidence="1 2" key="1">
    <citation type="submission" date="2017-03" db="EMBL/GenBank/DDBJ databases">
        <title>Whole genome sequences of fourteen strains of Bradyrhizobium canariense and one strain of Bradyrhizobium japonicum isolated from Lupinus (Papilionoideae: Genisteae) species in Algeria.</title>
        <authorList>
            <person name="Crovadore J."/>
            <person name="Chekireb D."/>
            <person name="Brachmann A."/>
            <person name="Chablais R."/>
            <person name="Cochard B."/>
            <person name="Lefort F."/>
        </authorList>
    </citation>
    <scope>NUCLEOTIDE SEQUENCE [LARGE SCALE GENOMIC DNA]</scope>
    <source>
        <strain evidence="1 2">UBMA195</strain>
    </source>
</reference>